<dbReference type="EMBL" id="JAACJJ010000033">
    <property type="protein sequence ID" value="KAF5317557.1"/>
    <property type="molecule type" value="Genomic_DNA"/>
</dbReference>
<feature type="region of interest" description="Disordered" evidence="1">
    <location>
        <begin position="93"/>
        <end position="154"/>
    </location>
</feature>
<feature type="compositionally biased region" description="Low complexity" evidence="1">
    <location>
        <begin position="1378"/>
        <end position="1405"/>
    </location>
</feature>
<reference evidence="3 4" key="1">
    <citation type="journal article" date="2020" name="ISME J.">
        <title>Uncovering the hidden diversity of litter-decomposition mechanisms in mushroom-forming fungi.</title>
        <authorList>
            <person name="Floudas D."/>
            <person name="Bentzer J."/>
            <person name="Ahren D."/>
            <person name="Johansson T."/>
            <person name="Persson P."/>
            <person name="Tunlid A."/>
        </authorList>
    </citation>
    <scope>NUCLEOTIDE SEQUENCE [LARGE SCALE GENOMIC DNA]</scope>
    <source>
        <strain evidence="3 4">CBS 101986</strain>
    </source>
</reference>
<proteinExistence type="predicted"/>
<sequence>MDEPIPVLIHDPPRQHLAQWHSHHHAFSQSDDDIYHYHLPSTHSGPINHSPFFHLDAPECDPLCDSNAMVATKRRRSSLQAILVPSFLFPNAASNQQSPSPLSESFDSALEAGTSSRPASPDHGSAPTLAKQRSRAQSTAGARSPTTPSFPSIDNVQMAFPTDGAEVEASSVAGPAAVLASLAPTGSKERQPHTRRRSKTLVEMFRPARASPPPDYLLDDDPFANLTGSPMHISQPLNSYDSLRRHGSRNLSISSAASSSSSIPSLGMSPSTSGTSLSSSISSSSATTPVANLPRSPLYETPPTLPFIAPVSSTAKGPQPPPYTLSAARSPSSPNISLGYPGKSQNITASVPSSPLPHTGSIRATPAHQRPAIRPRPSLPSLNTLARMNVVLSKKVRILCLVPPDAICGVRKGRVGAGLPFEPWDDLPSDDDSGPTTPAAVPARAAPAANGSAPQSLTPLSAPEIVTSPLTPSAPSLPPLQPVAADLPVPSPSHVPSESDSHPARPAQPLLPSEILSLGSAVTSDEFEVIPPKRSASLSTLRPNQERVQPPSYLQEAPIPAVIATPEPRSPLPVIEETVPLSEAALSPPLSGLESSLPAQNSVQFESDVLLPTTSVSAEPSTLPPPASSSSSSSSSSSLDVPTLPTFRPLSDFAPDLPEAQDESTSTPIADHHTSAIVQADEVFFPAEKPHIAVALTEDVEPEMVFARPEDAGEYLGDEFDEFDEGGSYVDDVLDSYHFASRAASEEGHGDPHAAVPPPAVDESEEGSMLLRRPSAGSRLSVVHEEASRLSVSDGGSSRFVAAASYEADNISLAASYYRSPPPPSEGEGSHQHGAQPLAPSLHSMASEYGSPSSSASISRSASFRSYESVTSSDSGSMSRGRFRRRHSDQYDDEEAIEERLNELFEDDADDEDARSRHSGNNRSFRSFGALHGYISAGTSNPSLSSLDLDLEGESEENVMSAESVGHEGDFGMPSYPTETLLLQKDDIGGRSTASSSGRPSLSRTRSSEDDAESDVIHSPTGASFNEIAYGQPRIHEGRYSLRQSATPSYGAHLQEDQRRILQLQLDPPLMSMSMAAVGMIHDPQQASASDAEDAATGEDAVHDHAAKGFGFGFDQFTTEPTAVNGGDTRAYRDEDEREAIAAGDEIDTADIAVDVGGRLTRDARTTMKGTESEANNVIDTDVSLAPAGETSTNSALVHASIASSSLPSPTSSAFSLPASSVVSSVSSPNPPCSPQYSQTEFSQEDHTMSTTATRAMGRSSTSHILSYDDAGSPYGEILQYGVGGMPGSWTSSSRAPEGGSSSYASNGTSAYRKGSSSGGYQGAYSSINNRGYGCGERRGGGGNGGDDEDDEDRRRRKQLANMGHRVDEQAVDHQGSRSRSQSVARAATISHSRANSRSANVSSSTPPTPAFSRAAPAQPNTHFPSASASSSRYVSEEESEDEKESEESSSSDDDVPLAQRIPGALKAQKTIRRQVRQEREQRKKAKASGTEARRERQETLRPAAAGTGSGANGAQGASSSHDAAVAAAAAASAATTWASSPHSRQRTLTMPSNQGLPSQGVSPHDLSRKLQSIQLASPPAHRQHHAPQQQQYTQASDAALLRAKSVSRPSGEYPRPHDASYPQSPVSPAIRSRSIRQPAPFSPTAVTSDVPRVPALRHARSFHRPSTADRTLPNVEPSVPSPVDVEHRVSRSSTRSSAREAPARRSLSTRRPSTSERPMMSSEPLPPMPISLRPSVDNPRKLQKPHPSAEPHPPSTRTSYEADQPNTLSARQPGHMATKSNALVQQRVFVGNLQQFRMVEIGPSTSARDVVALMDGEGALSGWAGSGGWMVFEVAQDFGMERPVRSFELLADVQASWLKDKTVNYFILKLTPMAIPLSRNAIPSSSPMQSGYVEWEAKRGKWSKRWLQLREHSLWLSKRDNGKDQVMICSLSNFDTYQVTRANRAPKPFTFAVKSTDNLSFFENTADYMHTFSCSEKDGNIWMEKILVARSYVLQQERQVLFTGTKAATVPAASGHAPSGATVSRAGTRKNPSTAQRPAQPLVSLPPMYVTAQNNIHTDVFEPGSLLSKQL</sequence>
<dbReference type="Gene3D" id="3.10.20.90">
    <property type="entry name" value="Phosphatidylinositol 3-kinase Catalytic Subunit, Chain A, domain 1"/>
    <property type="match status" value="1"/>
</dbReference>
<dbReference type="OrthoDB" id="43122at2759"/>
<feature type="compositionally biased region" description="Low complexity" evidence="1">
    <location>
        <begin position="628"/>
        <end position="638"/>
    </location>
</feature>
<feature type="compositionally biased region" description="Low complexity" evidence="1">
    <location>
        <begin position="438"/>
        <end position="454"/>
    </location>
</feature>
<feature type="compositionally biased region" description="Acidic residues" evidence="1">
    <location>
        <begin position="423"/>
        <end position="433"/>
    </location>
</feature>
<feature type="compositionally biased region" description="Polar residues" evidence="1">
    <location>
        <begin position="135"/>
        <end position="154"/>
    </location>
</feature>
<feature type="region of interest" description="Disordered" evidence="1">
    <location>
        <begin position="205"/>
        <end position="230"/>
    </location>
</feature>
<feature type="compositionally biased region" description="Low complexity" evidence="1">
    <location>
        <begin position="844"/>
        <end position="880"/>
    </location>
</feature>
<dbReference type="Proteomes" id="UP000567179">
    <property type="component" value="Unassembled WGS sequence"/>
</dbReference>
<dbReference type="PANTHER" id="PTHR38700">
    <property type="entry name" value="YALI0E22418P"/>
    <property type="match status" value="1"/>
</dbReference>
<feature type="compositionally biased region" description="Low complexity" evidence="1">
    <location>
        <begin position="1577"/>
        <end position="1600"/>
    </location>
</feature>
<feature type="compositionally biased region" description="Polar residues" evidence="1">
    <location>
        <begin position="1756"/>
        <end position="1771"/>
    </location>
</feature>
<dbReference type="InterPro" id="IPR011993">
    <property type="entry name" value="PH-like_dom_sf"/>
</dbReference>
<feature type="compositionally biased region" description="Polar residues" evidence="1">
    <location>
        <begin position="1249"/>
        <end position="1260"/>
    </location>
</feature>
<feature type="region of interest" description="Disordered" evidence="1">
    <location>
        <begin position="421"/>
        <end position="509"/>
    </location>
</feature>
<feature type="compositionally biased region" description="Polar residues" evidence="1">
    <location>
        <begin position="327"/>
        <end position="336"/>
    </location>
</feature>
<dbReference type="Gene3D" id="2.30.29.30">
    <property type="entry name" value="Pleckstrin-homology domain (PH domain)/Phosphotyrosine-binding domain (PTB)"/>
    <property type="match status" value="1"/>
</dbReference>
<dbReference type="CDD" id="cd00821">
    <property type="entry name" value="PH"/>
    <property type="match status" value="1"/>
</dbReference>
<feature type="compositionally biased region" description="Polar residues" evidence="1">
    <location>
        <begin position="343"/>
        <end position="353"/>
    </location>
</feature>
<gene>
    <name evidence="3" type="ORF">D9619_013160</name>
</gene>
<protein>
    <recommendedName>
        <fullName evidence="2">PH domain-containing protein</fullName>
    </recommendedName>
</protein>
<keyword evidence="4" id="KW-1185">Reference proteome</keyword>
<dbReference type="SUPFAM" id="SSF50729">
    <property type="entry name" value="PH domain-like"/>
    <property type="match status" value="1"/>
</dbReference>
<feature type="compositionally biased region" description="Acidic residues" evidence="1">
    <location>
        <begin position="1437"/>
        <end position="1456"/>
    </location>
</feature>
<dbReference type="InterPro" id="IPR029071">
    <property type="entry name" value="Ubiquitin-like_domsf"/>
</dbReference>
<feature type="domain" description="PH" evidence="2">
    <location>
        <begin position="1887"/>
        <end position="1992"/>
    </location>
</feature>
<feature type="region of interest" description="Disordered" evidence="1">
    <location>
        <begin position="945"/>
        <end position="1024"/>
    </location>
</feature>
<comment type="caution">
    <text evidence="3">The sequence shown here is derived from an EMBL/GenBank/DDBJ whole genome shotgun (WGS) entry which is preliminary data.</text>
</comment>
<feature type="region of interest" description="Disordered" evidence="1">
    <location>
        <begin position="1283"/>
        <end position="1775"/>
    </location>
</feature>
<dbReference type="PROSITE" id="PS50003">
    <property type="entry name" value="PH_DOMAIN"/>
    <property type="match status" value="1"/>
</dbReference>
<evidence type="ECO:0000256" key="1">
    <source>
        <dbReference type="SAM" id="MobiDB-lite"/>
    </source>
</evidence>
<feature type="region of interest" description="Disordered" evidence="1">
    <location>
        <begin position="2012"/>
        <end position="2041"/>
    </location>
</feature>
<dbReference type="SUPFAM" id="SSF54236">
    <property type="entry name" value="Ubiquitin-like"/>
    <property type="match status" value="1"/>
</dbReference>
<feature type="compositionally biased region" description="Low complexity" evidence="1">
    <location>
        <begin position="1292"/>
        <end position="1303"/>
    </location>
</feature>
<feature type="compositionally biased region" description="Acidic residues" evidence="1">
    <location>
        <begin position="904"/>
        <end position="913"/>
    </location>
</feature>
<feature type="compositionally biased region" description="Polar residues" evidence="1">
    <location>
        <begin position="93"/>
        <end position="106"/>
    </location>
</feature>
<feature type="compositionally biased region" description="Low complexity" evidence="1">
    <location>
        <begin position="1515"/>
        <end position="1541"/>
    </location>
</feature>
<name>A0A8H5B8F5_9AGAR</name>
<feature type="compositionally biased region" description="Polar residues" evidence="1">
    <location>
        <begin position="992"/>
        <end position="1005"/>
    </location>
</feature>
<feature type="compositionally biased region" description="Low complexity" evidence="1">
    <location>
        <begin position="1674"/>
        <end position="1684"/>
    </location>
</feature>
<feature type="compositionally biased region" description="Polar residues" evidence="1">
    <location>
        <begin position="1547"/>
        <end position="1562"/>
    </location>
</feature>
<feature type="region of interest" description="Disordered" evidence="1">
    <location>
        <begin position="743"/>
        <end position="768"/>
    </location>
</feature>
<feature type="region of interest" description="Disordered" evidence="1">
    <location>
        <begin position="816"/>
        <end position="926"/>
    </location>
</feature>
<dbReference type="PANTHER" id="PTHR38700:SF1">
    <property type="entry name" value="PH DOMAIN-CONTAINING PROTEIN"/>
    <property type="match status" value="1"/>
</dbReference>
<evidence type="ECO:0000259" key="2">
    <source>
        <dbReference type="PROSITE" id="PS50003"/>
    </source>
</evidence>
<organism evidence="3 4">
    <name type="scientific">Psilocybe cf. subviscida</name>
    <dbReference type="NCBI Taxonomy" id="2480587"/>
    <lineage>
        <taxon>Eukaryota</taxon>
        <taxon>Fungi</taxon>
        <taxon>Dikarya</taxon>
        <taxon>Basidiomycota</taxon>
        <taxon>Agaricomycotina</taxon>
        <taxon>Agaricomycetes</taxon>
        <taxon>Agaricomycetidae</taxon>
        <taxon>Agaricales</taxon>
        <taxon>Agaricineae</taxon>
        <taxon>Strophariaceae</taxon>
        <taxon>Psilocybe</taxon>
    </lineage>
</organism>
<feature type="region of interest" description="Disordered" evidence="1">
    <location>
        <begin position="255"/>
        <end position="379"/>
    </location>
</feature>
<feature type="compositionally biased region" description="Low complexity" evidence="1">
    <location>
        <begin position="255"/>
        <end position="285"/>
    </location>
</feature>
<feature type="region of interest" description="Disordered" evidence="1">
    <location>
        <begin position="1227"/>
        <end position="1260"/>
    </location>
</feature>
<feature type="region of interest" description="Disordered" evidence="1">
    <location>
        <begin position="615"/>
        <end position="669"/>
    </location>
</feature>
<accession>A0A8H5B8F5</accession>
<feature type="compositionally biased region" description="Basic and acidic residues" evidence="1">
    <location>
        <begin position="1365"/>
        <end position="1376"/>
    </location>
</feature>
<evidence type="ECO:0000313" key="3">
    <source>
        <dbReference type="EMBL" id="KAF5317557.1"/>
    </source>
</evidence>
<feature type="compositionally biased region" description="Low complexity" evidence="1">
    <location>
        <begin position="1323"/>
        <end position="1332"/>
    </location>
</feature>
<dbReference type="SMART" id="SM00233">
    <property type="entry name" value="PH"/>
    <property type="match status" value="1"/>
</dbReference>
<dbReference type="InterPro" id="IPR001849">
    <property type="entry name" value="PH_domain"/>
</dbReference>
<evidence type="ECO:0000313" key="4">
    <source>
        <dbReference type="Proteomes" id="UP000567179"/>
    </source>
</evidence>